<organism evidence="3 4">
    <name type="scientific">Candidatus Methanoperedens nitratireducens</name>
    <dbReference type="NCBI Taxonomy" id="1392998"/>
    <lineage>
        <taxon>Archaea</taxon>
        <taxon>Methanobacteriati</taxon>
        <taxon>Methanobacteriota</taxon>
        <taxon>Stenosarchaea group</taxon>
        <taxon>Methanomicrobia</taxon>
        <taxon>Methanosarcinales</taxon>
        <taxon>ANME-2 cluster</taxon>
        <taxon>Candidatus Methanoperedentaceae</taxon>
        <taxon>Candidatus Methanoperedens</taxon>
    </lineage>
</organism>
<gene>
    <name evidence="3" type="ORF">MNV_1050009</name>
</gene>
<evidence type="ECO:0000259" key="2">
    <source>
        <dbReference type="Pfam" id="PF01863"/>
    </source>
</evidence>
<dbReference type="OrthoDB" id="308128at2157"/>
<feature type="coiled-coil region" evidence="1">
    <location>
        <begin position="34"/>
        <end position="61"/>
    </location>
</feature>
<keyword evidence="1" id="KW-0175">Coiled coil</keyword>
<evidence type="ECO:0000313" key="3">
    <source>
        <dbReference type="EMBL" id="SNQ59049.1"/>
    </source>
</evidence>
<sequence length="171" mass="20420">MEVKIIRSPDRKKTIQAKMVGETLVVHLPLGMHRKEERKIIQRMKEKIEKKKLKKQINKDDYLIKRFDEFNSKYFQGKLKVNSIEFVTNQQRNRGSCTPARGTIRISHRLLDMPKWVLDYVIMHEMTHLVHPNHSKEFWAKVGEYKYTERARGFLMAKGMEEEIESNCDDE</sequence>
<dbReference type="AlphaFoldDB" id="A0A284VIN2"/>
<dbReference type="GO" id="GO:0016787">
    <property type="term" value="F:hydrolase activity"/>
    <property type="evidence" value="ECO:0007669"/>
    <property type="project" value="UniProtKB-KW"/>
</dbReference>
<dbReference type="Proteomes" id="UP000218615">
    <property type="component" value="Unassembled WGS sequence"/>
</dbReference>
<feature type="domain" description="YgjP-like metallopeptidase" evidence="2">
    <location>
        <begin position="79"/>
        <end position="145"/>
    </location>
</feature>
<dbReference type="RefSeq" id="WP_096203452.1">
    <property type="nucleotide sequence ID" value="NZ_FZMP01000008.1"/>
</dbReference>
<evidence type="ECO:0000256" key="1">
    <source>
        <dbReference type="SAM" id="Coils"/>
    </source>
</evidence>
<dbReference type="EMBL" id="FZMP01000008">
    <property type="protein sequence ID" value="SNQ59049.1"/>
    <property type="molecule type" value="Genomic_DNA"/>
</dbReference>
<evidence type="ECO:0000313" key="4">
    <source>
        <dbReference type="Proteomes" id="UP000218615"/>
    </source>
</evidence>
<name>A0A284VIN2_9EURY</name>
<reference evidence="4" key="1">
    <citation type="submission" date="2017-06" db="EMBL/GenBank/DDBJ databases">
        <authorList>
            <person name="Cremers G."/>
        </authorList>
    </citation>
    <scope>NUCLEOTIDE SEQUENCE [LARGE SCALE GENOMIC DNA]</scope>
</reference>
<dbReference type="InterPro" id="IPR053136">
    <property type="entry name" value="UTP_pyrophosphatase-like"/>
</dbReference>
<accession>A0A284VIN2</accession>
<proteinExistence type="predicted"/>
<dbReference type="CDD" id="cd07344">
    <property type="entry name" value="M48_yhfN_like"/>
    <property type="match status" value="1"/>
</dbReference>
<dbReference type="Pfam" id="PF01863">
    <property type="entry name" value="YgjP-like"/>
    <property type="match status" value="1"/>
</dbReference>
<dbReference type="PANTHER" id="PTHR30399:SF1">
    <property type="entry name" value="UTP PYROPHOSPHATASE"/>
    <property type="match status" value="1"/>
</dbReference>
<dbReference type="PANTHER" id="PTHR30399">
    <property type="entry name" value="UNCHARACTERIZED PROTEIN YGJP"/>
    <property type="match status" value="1"/>
</dbReference>
<keyword evidence="3" id="KW-0378">Hydrolase</keyword>
<dbReference type="InterPro" id="IPR002725">
    <property type="entry name" value="YgjP-like_metallopeptidase"/>
</dbReference>
<keyword evidence="4" id="KW-1185">Reference proteome</keyword>
<dbReference type="Gene3D" id="3.30.2010.10">
    <property type="entry name" value="Metalloproteases ('zincins'), catalytic domain"/>
    <property type="match status" value="1"/>
</dbReference>
<protein>
    <submittedName>
        <fullName evidence="3">Metal-dependent hydrolase</fullName>
    </submittedName>
</protein>